<proteinExistence type="predicted"/>
<accession>A0AAN9F7F0</accession>
<comment type="caution">
    <text evidence="1">The sequence shown here is derived from an EMBL/GenBank/DDBJ whole genome shotgun (WGS) entry which is preliminary data.</text>
</comment>
<evidence type="ECO:0000313" key="2">
    <source>
        <dbReference type="Proteomes" id="UP001359559"/>
    </source>
</evidence>
<protein>
    <submittedName>
        <fullName evidence="1">Uncharacterized protein</fullName>
    </submittedName>
</protein>
<dbReference type="EMBL" id="JAYKXN010000007">
    <property type="protein sequence ID" value="KAK7271317.1"/>
    <property type="molecule type" value="Genomic_DNA"/>
</dbReference>
<organism evidence="1 2">
    <name type="scientific">Clitoria ternatea</name>
    <name type="common">Butterfly pea</name>
    <dbReference type="NCBI Taxonomy" id="43366"/>
    <lineage>
        <taxon>Eukaryota</taxon>
        <taxon>Viridiplantae</taxon>
        <taxon>Streptophyta</taxon>
        <taxon>Embryophyta</taxon>
        <taxon>Tracheophyta</taxon>
        <taxon>Spermatophyta</taxon>
        <taxon>Magnoliopsida</taxon>
        <taxon>eudicotyledons</taxon>
        <taxon>Gunneridae</taxon>
        <taxon>Pentapetalae</taxon>
        <taxon>rosids</taxon>
        <taxon>fabids</taxon>
        <taxon>Fabales</taxon>
        <taxon>Fabaceae</taxon>
        <taxon>Papilionoideae</taxon>
        <taxon>50 kb inversion clade</taxon>
        <taxon>NPAAA clade</taxon>
        <taxon>indigoferoid/millettioid clade</taxon>
        <taxon>Phaseoleae</taxon>
        <taxon>Clitoria</taxon>
    </lineage>
</organism>
<gene>
    <name evidence="1" type="ORF">RJT34_27111</name>
</gene>
<reference evidence="1 2" key="1">
    <citation type="submission" date="2024-01" db="EMBL/GenBank/DDBJ databases">
        <title>The genomes of 5 underutilized Papilionoideae crops provide insights into root nodulation and disease resistance.</title>
        <authorList>
            <person name="Yuan L."/>
        </authorList>
    </citation>
    <scope>NUCLEOTIDE SEQUENCE [LARGE SCALE GENOMIC DNA]</scope>
    <source>
        <strain evidence="1">LY-2023</strain>
        <tissue evidence="1">Leaf</tissue>
    </source>
</reference>
<keyword evidence="2" id="KW-1185">Reference proteome</keyword>
<dbReference type="PANTHER" id="PTHR35218">
    <property type="entry name" value="RNASE H DOMAIN-CONTAINING PROTEIN"/>
    <property type="match status" value="1"/>
</dbReference>
<evidence type="ECO:0000313" key="1">
    <source>
        <dbReference type="EMBL" id="KAK7271317.1"/>
    </source>
</evidence>
<sequence length="153" mass="17786">MKKINVNLLVWNCRGSKAKDFIGLINDMIKTYYFSFCALVETHAGSERAKKIAKHCNFDGLVVIEAQGYASEIWYFWKSLDWNVQVLRSTSLPICPYESQMEERKSLKKKNRIDSLQDENGSWISDQQEVEQMATEFFAKLYTNDSQDVSFCL</sequence>
<dbReference type="Proteomes" id="UP001359559">
    <property type="component" value="Unassembled WGS sequence"/>
</dbReference>
<name>A0AAN9F7F0_CLITE</name>
<dbReference type="AlphaFoldDB" id="A0AAN9F7F0"/>
<dbReference type="PANTHER" id="PTHR35218:SF9">
    <property type="entry name" value="ENDONUCLEASE_EXONUCLEASE_PHOSPHATASE DOMAIN-CONTAINING PROTEIN"/>
    <property type="match status" value="1"/>
</dbReference>